<dbReference type="GO" id="GO:0005524">
    <property type="term" value="F:ATP binding"/>
    <property type="evidence" value="ECO:0007669"/>
    <property type="project" value="UniProtKB-KW"/>
</dbReference>
<dbReference type="InterPro" id="IPR013615">
    <property type="entry name" value="CbbQ_C"/>
</dbReference>
<dbReference type="InterPro" id="IPR050764">
    <property type="entry name" value="CbbQ/NirQ/NorQ/GpvN"/>
</dbReference>
<dbReference type="PANTHER" id="PTHR42759:SF7">
    <property type="entry name" value="DENITRIFICATION REGULATORY PROTEIN NIRQ"/>
    <property type="match status" value="1"/>
</dbReference>
<dbReference type="Pfam" id="PF07728">
    <property type="entry name" value="AAA_5"/>
    <property type="match status" value="1"/>
</dbReference>
<dbReference type="AlphaFoldDB" id="A0A561CHN5"/>
<dbReference type="GO" id="GO:0016887">
    <property type="term" value="F:ATP hydrolysis activity"/>
    <property type="evidence" value="ECO:0007669"/>
    <property type="project" value="InterPro"/>
</dbReference>
<evidence type="ECO:0000256" key="2">
    <source>
        <dbReference type="ARBA" id="ARBA00022741"/>
    </source>
</evidence>
<name>A0A561CHN5_9BURK</name>
<dbReference type="Proteomes" id="UP000319722">
    <property type="component" value="Unassembled WGS sequence"/>
</dbReference>
<reference evidence="6 7" key="1">
    <citation type="submission" date="2019-06" db="EMBL/GenBank/DDBJ databases">
        <title>Sorghum-associated microbial communities from plants grown in Nebraska, USA.</title>
        <authorList>
            <person name="Schachtman D."/>
        </authorList>
    </citation>
    <scope>NUCLEOTIDE SEQUENCE [LARGE SCALE GENOMIC DNA]</scope>
    <source>
        <strain evidence="6 7">T529</strain>
    </source>
</reference>
<dbReference type="PANTHER" id="PTHR42759">
    <property type="entry name" value="MOXR FAMILY PROTEIN"/>
    <property type="match status" value="1"/>
</dbReference>
<evidence type="ECO:0000256" key="3">
    <source>
        <dbReference type="ARBA" id="ARBA00022840"/>
    </source>
</evidence>
<evidence type="ECO:0000256" key="1">
    <source>
        <dbReference type="ARBA" id="ARBA00009417"/>
    </source>
</evidence>
<comment type="caution">
    <text evidence="6">The sequence shown here is derived from an EMBL/GenBank/DDBJ whole genome shotgun (WGS) entry which is preliminary data.</text>
</comment>
<dbReference type="Pfam" id="PF08406">
    <property type="entry name" value="CbbQ_C"/>
    <property type="match status" value="1"/>
</dbReference>
<keyword evidence="3" id="KW-0067">ATP-binding</keyword>
<feature type="domain" description="CbbQ/NirQ/NorQ C-terminal" evidence="5">
    <location>
        <begin position="189"/>
        <end position="272"/>
    </location>
</feature>
<evidence type="ECO:0000259" key="5">
    <source>
        <dbReference type="Pfam" id="PF08406"/>
    </source>
</evidence>
<proteinExistence type="inferred from homology"/>
<dbReference type="Gene3D" id="3.40.50.300">
    <property type="entry name" value="P-loop containing nucleotide triphosphate hydrolases"/>
    <property type="match status" value="1"/>
</dbReference>
<organism evidence="6 7">
    <name type="scientific">Variovorax beijingensis</name>
    <dbReference type="NCBI Taxonomy" id="2496117"/>
    <lineage>
        <taxon>Bacteria</taxon>
        <taxon>Pseudomonadati</taxon>
        <taxon>Pseudomonadota</taxon>
        <taxon>Betaproteobacteria</taxon>
        <taxon>Burkholderiales</taxon>
        <taxon>Comamonadaceae</taxon>
        <taxon>Variovorax</taxon>
    </lineage>
</organism>
<dbReference type="SUPFAM" id="SSF52540">
    <property type="entry name" value="P-loop containing nucleoside triphosphate hydrolases"/>
    <property type="match status" value="1"/>
</dbReference>
<evidence type="ECO:0000259" key="4">
    <source>
        <dbReference type="Pfam" id="PF07728"/>
    </source>
</evidence>
<dbReference type="InterPro" id="IPR011704">
    <property type="entry name" value="ATPase_dyneun-rel_AAA"/>
</dbReference>
<feature type="domain" description="ATPase dynein-related AAA" evidence="4">
    <location>
        <begin position="42"/>
        <end position="176"/>
    </location>
</feature>
<gene>
    <name evidence="6" type="ORF">FB547_10193</name>
</gene>
<comment type="similarity">
    <text evidence="1">Belongs to the CbbQ/NirQ/NorQ/GpvN family.</text>
</comment>
<dbReference type="EMBL" id="VIVL01000001">
    <property type="protein sequence ID" value="TWD90428.1"/>
    <property type="molecule type" value="Genomic_DNA"/>
</dbReference>
<dbReference type="OrthoDB" id="9808317at2"/>
<evidence type="ECO:0000313" key="6">
    <source>
        <dbReference type="EMBL" id="TWD90428.1"/>
    </source>
</evidence>
<protein>
    <submittedName>
        <fullName evidence="6">Nitric oxide reductase NorQ protein</fullName>
    </submittedName>
</protein>
<sequence length="275" mass="30229">MNAALPRSTDPLGSYRIETEPFYRPAGNEVALYEQAYRHRMPLILKGPTGCGKTRFVEHMAWSLGRPLVTLACNEDMTASDLVGRYLLDASGTAWHDGPLTLAVRHGGICYLDEVVEARQDTTVVIHPLTDARRILPLDKKGELVRAHPDFQLVVSYNPGYQSSAKDMKPSTRQRFAALEFDYPESGLEAEIVAHEAAVGLDLAAKLVAIARCSRELKHRGLDEGVSTRMLIYAGVLIRDGVPPRDSCEMTMTRALTDDPDMASALQGFVAAQFG</sequence>
<accession>A0A561CHN5</accession>
<dbReference type="RefSeq" id="WP_145738706.1">
    <property type="nucleotide sequence ID" value="NZ_VIVL01000001.1"/>
</dbReference>
<evidence type="ECO:0000313" key="7">
    <source>
        <dbReference type="Proteomes" id="UP000319722"/>
    </source>
</evidence>
<dbReference type="InterPro" id="IPR027417">
    <property type="entry name" value="P-loop_NTPase"/>
</dbReference>
<keyword evidence="2" id="KW-0547">Nucleotide-binding</keyword>